<dbReference type="Proteomes" id="UP001144313">
    <property type="component" value="Unassembled WGS sequence"/>
</dbReference>
<keyword evidence="1" id="KW-0472">Membrane</keyword>
<feature type="transmembrane region" description="Helical" evidence="1">
    <location>
        <begin position="172"/>
        <end position="191"/>
    </location>
</feature>
<evidence type="ECO:0000256" key="1">
    <source>
        <dbReference type="SAM" id="Phobius"/>
    </source>
</evidence>
<keyword evidence="1" id="KW-1133">Transmembrane helix</keyword>
<reference evidence="2" key="1">
    <citation type="submission" date="2022-12" db="EMBL/GenBank/DDBJ databases">
        <title>Reference genome sequencing for broad-spectrum identification of bacterial and archaeal isolates by mass spectrometry.</title>
        <authorList>
            <person name="Sekiguchi Y."/>
            <person name="Tourlousse D.M."/>
        </authorList>
    </citation>
    <scope>NUCLEOTIDE SEQUENCE</scope>
    <source>
        <strain evidence="2">LLR39Z86</strain>
    </source>
</reference>
<protein>
    <submittedName>
        <fullName evidence="2">Uncharacterized protein</fullName>
    </submittedName>
</protein>
<accession>A0A9W6LGQ8</accession>
<gene>
    <name evidence="2" type="ORF">GALLR39Z86_17460</name>
</gene>
<feature type="transmembrane region" description="Helical" evidence="1">
    <location>
        <begin position="49"/>
        <end position="66"/>
    </location>
</feature>
<keyword evidence="1" id="KW-0812">Transmembrane</keyword>
<comment type="caution">
    <text evidence="2">The sequence shown here is derived from an EMBL/GenBank/DDBJ whole genome shotgun (WGS) entry which is preliminary data.</text>
</comment>
<evidence type="ECO:0000313" key="2">
    <source>
        <dbReference type="EMBL" id="GLI41896.1"/>
    </source>
</evidence>
<organism evidence="2 3">
    <name type="scientific">Glycomyces algeriensis</name>
    <dbReference type="NCBI Taxonomy" id="256037"/>
    <lineage>
        <taxon>Bacteria</taxon>
        <taxon>Bacillati</taxon>
        <taxon>Actinomycetota</taxon>
        <taxon>Actinomycetes</taxon>
        <taxon>Glycomycetales</taxon>
        <taxon>Glycomycetaceae</taxon>
        <taxon>Glycomyces</taxon>
    </lineage>
</organism>
<keyword evidence="3" id="KW-1185">Reference proteome</keyword>
<feature type="transmembrane region" description="Helical" evidence="1">
    <location>
        <begin position="6"/>
        <end position="29"/>
    </location>
</feature>
<dbReference type="RefSeq" id="WP_270115140.1">
    <property type="nucleotide sequence ID" value="NZ_BAAAOL010000003.1"/>
</dbReference>
<name>A0A9W6LGQ8_9ACTN</name>
<sequence length="206" mass="22205">MSSLVNIAAILVFAFLVFGGVMVALRFLIPAEPYRPERPNRSRTRRRMLVDLVGVLAVIALVQLAVEVRLAYGAPFGERAYPVVEVVGVGDCERGPLGFGVVRSCEVTEYQYTAWEQGPAPWSEAIEVVTGEAVEPGDRIAHYSSSGWTDFALLGSGGSRWQPVSAEDRPNLVWLPTATLIAATALSAALLKRYPRRVSGGTTVGS</sequence>
<proteinExistence type="predicted"/>
<dbReference type="AlphaFoldDB" id="A0A9W6LGQ8"/>
<evidence type="ECO:0000313" key="3">
    <source>
        <dbReference type="Proteomes" id="UP001144313"/>
    </source>
</evidence>
<dbReference type="EMBL" id="BSDT01000001">
    <property type="protein sequence ID" value="GLI41896.1"/>
    <property type="molecule type" value="Genomic_DNA"/>
</dbReference>